<dbReference type="AlphaFoldDB" id="A0A0D7EQZ7"/>
<dbReference type="Proteomes" id="UP000032515">
    <property type="component" value="Unassembled WGS sequence"/>
</dbReference>
<sequence length="117" mass="12139">MSDTSKCAREVTWASGTHIFDLSHPWVRSVLSIRGLPGPNGASPAACLARFHGGTYSIDDCERVIELGLIGGGATRAAAATLLKEHVQGQPLALNAMIAIDILAALFVGAQNVDSVA</sequence>
<name>A0A0D7EQZ7_RHOPL</name>
<evidence type="ECO:0008006" key="3">
    <source>
        <dbReference type="Google" id="ProtNLM"/>
    </source>
</evidence>
<evidence type="ECO:0000313" key="1">
    <source>
        <dbReference type="EMBL" id="KIZ43106.1"/>
    </source>
</evidence>
<dbReference type="InterPro" id="IPR021791">
    <property type="entry name" value="Phage_TAC_11"/>
</dbReference>
<dbReference type="OrthoDB" id="7509188at2"/>
<accession>A0A0D7EQZ7</accession>
<comment type="caution">
    <text evidence="1">The sequence shown here is derived from an EMBL/GenBank/DDBJ whole genome shotgun (WGS) entry which is preliminary data.</text>
</comment>
<dbReference type="RefSeq" id="WP_044410591.1">
    <property type="nucleotide sequence ID" value="NZ_JXXE01000233.1"/>
</dbReference>
<organism evidence="1 2">
    <name type="scientific">Rhodopseudomonas palustris</name>
    <dbReference type="NCBI Taxonomy" id="1076"/>
    <lineage>
        <taxon>Bacteria</taxon>
        <taxon>Pseudomonadati</taxon>
        <taxon>Pseudomonadota</taxon>
        <taxon>Alphaproteobacteria</taxon>
        <taxon>Hyphomicrobiales</taxon>
        <taxon>Nitrobacteraceae</taxon>
        <taxon>Rhodopseudomonas</taxon>
    </lineage>
</organism>
<evidence type="ECO:0000313" key="2">
    <source>
        <dbReference type="Proteomes" id="UP000032515"/>
    </source>
</evidence>
<gene>
    <name evidence="1" type="ORF">OO17_11920</name>
</gene>
<protein>
    <recommendedName>
        <fullName evidence="3">Gene transfer agent family protein</fullName>
    </recommendedName>
</protein>
<dbReference type="Pfam" id="PF11836">
    <property type="entry name" value="Phage_TAC_11"/>
    <property type="match status" value="1"/>
</dbReference>
<dbReference type="EMBL" id="JXXE01000233">
    <property type="protein sequence ID" value="KIZ43106.1"/>
    <property type="molecule type" value="Genomic_DNA"/>
</dbReference>
<dbReference type="PATRIC" id="fig|1076.23.peg.2444"/>
<reference evidence="1 2" key="1">
    <citation type="submission" date="2014-11" db="EMBL/GenBank/DDBJ databases">
        <title>Genomics and ecophysiology of heterotrophic nitrogen fixing bacteria isolated from estuarine surface water.</title>
        <authorList>
            <person name="Bentzon-Tilia M."/>
            <person name="Severin I."/>
            <person name="Hansen L.H."/>
            <person name="Riemann L."/>
        </authorList>
    </citation>
    <scope>NUCLEOTIDE SEQUENCE [LARGE SCALE GENOMIC DNA]</scope>
    <source>
        <strain evidence="1 2">BAL398</strain>
    </source>
</reference>
<proteinExistence type="predicted"/>